<dbReference type="EMBL" id="JAFCMP010000346">
    <property type="protein sequence ID" value="KAG5181039.1"/>
    <property type="molecule type" value="Genomic_DNA"/>
</dbReference>
<feature type="region of interest" description="Disordered" evidence="1">
    <location>
        <begin position="615"/>
        <end position="682"/>
    </location>
</feature>
<accession>A0A835Z144</accession>
<feature type="compositionally biased region" description="Low complexity" evidence="1">
    <location>
        <begin position="728"/>
        <end position="737"/>
    </location>
</feature>
<proteinExistence type="predicted"/>
<dbReference type="Proteomes" id="UP000664859">
    <property type="component" value="Unassembled WGS sequence"/>
</dbReference>
<gene>
    <name evidence="2" type="ORF">JKP88DRAFT_246492</name>
</gene>
<dbReference type="AlphaFoldDB" id="A0A835Z144"/>
<organism evidence="2 3">
    <name type="scientific">Tribonema minus</name>
    <dbReference type="NCBI Taxonomy" id="303371"/>
    <lineage>
        <taxon>Eukaryota</taxon>
        <taxon>Sar</taxon>
        <taxon>Stramenopiles</taxon>
        <taxon>Ochrophyta</taxon>
        <taxon>PX clade</taxon>
        <taxon>Xanthophyceae</taxon>
        <taxon>Tribonematales</taxon>
        <taxon>Tribonemataceae</taxon>
        <taxon>Tribonema</taxon>
    </lineage>
</organism>
<feature type="compositionally biased region" description="Basic residues" evidence="1">
    <location>
        <begin position="623"/>
        <end position="641"/>
    </location>
</feature>
<sequence>MAAIALGSLTPTSARFDFTNMTGSNVAWNVTDNFTGASVYPTPSANYGWVRDVASGSISLTGLTPGNGYTIRVDLYVAAAGNWIPTWGLFWTSPFTATSPYVYVITDDRTLAMAGKARHDATTNSVLAVKQDGAGATSKLWGKSSTYLAPYAIAEGISYRVTMLAYPGRVSATRDLMVKLFSKTYSDTGALWSPPGVAAAPVLAAGSPTAVPGSTSCALSATLSTPSGWDSTRYLLGYRAAGAAATAAEAVVPATFAAWPGSLSASVASLARATTYSGTLYYTSDPSKAAASSSGWTPVGAAFSFSTSLASATVTVAYATSTALRASADTQYAGSYYARLRYAPAGGTPVYGDWVATTGGVIEFPARSGFAEKQSIAVSAELAASAGGADALTLADPTTASTNVVLRAYPKASLTATATFSRIAASVSTLAYAGTLYGRVNGGGWFLMPATGASVAVDAASGLAAGAARTYSLEVSYDGVNVSECDPKGAAATTVTAEVLGPGDAALTATACSSLVSATVALGTRVPAGLALKLRSNGADLATIVASGGAETKTMRLKFPGPRTSATLTLYPVSAAAAANDARRSSGLPLMSESSTACLSTRRRALSMAAYGIARSRGTCPRGTRRRRSRIRRPRRPRPPRPPRPPPLDPGVPEKAQRGVRPPPGQWRSLVASPSSPAMKPVYAVDPSGGVVVYESRKRARCALDPTPDSLRTALASGEAVGGGRVLSSSTPPSYARAPPPSPAPSSSDGRDGPARAAVVPAPPVPRMQRPSERRVRNPAPRRSVTLTLTATARCDCSPSGGLSLRVTASLSPSRKEEEGGGEEEGPKEEARA</sequence>
<evidence type="ECO:0000256" key="1">
    <source>
        <dbReference type="SAM" id="MobiDB-lite"/>
    </source>
</evidence>
<evidence type="ECO:0000313" key="3">
    <source>
        <dbReference type="Proteomes" id="UP000664859"/>
    </source>
</evidence>
<feature type="region of interest" description="Disordered" evidence="1">
    <location>
        <begin position="718"/>
        <end position="833"/>
    </location>
</feature>
<protein>
    <submittedName>
        <fullName evidence="2">Uncharacterized protein</fullName>
    </submittedName>
</protein>
<evidence type="ECO:0000313" key="2">
    <source>
        <dbReference type="EMBL" id="KAG5181039.1"/>
    </source>
</evidence>
<keyword evidence="3" id="KW-1185">Reference proteome</keyword>
<name>A0A835Z144_9STRA</name>
<comment type="caution">
    <text evidence="2">The sequence shown here is derived from an EMBL/GenBank/DDBJ whole genome shotgun (WGS) entry which is preliminary data.</text>
</comment>
<reference evidence="2" key="1">
    <citation type="submission" date="2021-02" db="EMBL/GenBank/DDBJ databases">
        <title>First Annotated Genome of the Yellow-green Alga Tribonema minus.</title>
        <authorList>
            <person name="Mahan K.M."/>
        </authorList>
    </citation>
    <scope>NUCLEOTIDE SEQUENCE</scope>
    <source>
        <strain evidence="2">UTEX B ZZ1240</strain>
    </source>
</reference>